<keyword evidence="7 8" id="KW-0472">Membrane</keyword>
<keyword evidence="2" id="KW-1003">Cell membrane</keyword>
<dbReference type="InterPro" id="IPR003342">
    <property type="entry name" value="ArnT-like_N"/>
</dbReference>
<evidence type="ECO:0000313" key="10">
    <source>
        <dbReference type="EMBL" id="GGD68672.1"/>
    </source>
</evidence>
<evidence type="ECO:0000313" key="11">
    <source>
        <dbReference type="Proteomes" id="UP000614272"/>
    </source>
</evidence>
<feature type="transmembrane region" description="Helical" evidence="8">
    <location>
        <begin position="262"/>
        <end position="285"/>
    </location>
</feature>
<evidence type="ECO:0000256" key="1">
    <source>
        <dbReference type="ARBA" id="ARBA00004651"/>
    </source>
</evidence>
<proteinExistence type="predicted"/>
<protein>
    <submittedName>
        <fullName evidence="10">Glycosyl transferase</fullName>
    </submittedName>
</protein>
<feature type="transmembrane region" description="Helical" evidence="8">
    <location>
        <begin position="208"/>
        <end position="226"/>
    </location>
</feature>
<organism evidence="10 11">
    <name type="scientific">Lacimicrobium alkaliphilum</name>
    <dbReference type="NCBI Taxonomy" id="1526571"/>
    <lineage>
        <taxon>Bacteria</taxon>
        <taxon>Pseudomonadati</taxon>
        <taxon>Pseudomonadota</taxon>
        <taxon>Gammaproteobacteria</taxon>
        <taxon>Alteromonadales</taxon>
        <taxon>Alteromonadaceae</taxon>
        <taxon>Lacimicrobium</taxon>
    </lineage>
</organism>
<keyword evidence="5 8" id="KW-0812">Transmembrane</keyword>
<keyword evidence="3" id="KW-0328">Glycosyltransferase</keyword>
<dbReference type="EMBL" id="BMGJ01000009">
    <property type="protein sequence ID" value="GGD68672.1"/>
    <property type="molecule type" value="Genomic_DNA"/>
</dbReference>
<feature type="transmembrane region" description="Helical" evidence="8">
    <location>
        <begin position="232"/>
        <end position="250"/>
    </location>
</feature>
<feature type="domain" description="ArnT-like N-terminal" evidence="9">
    <location>
        <begin position="3"/>
        <end position="132"/>
    </location>
</feature>
<feature type="transmembrane region" description="Helical" evidence="8">
    <location>
        <begin position="20"/>
        <end position="37"/>
    </location>
</feature>
<evidence type="ECO:0000259" key="9">
    <source>
        <dbReference type="Pfam" id="PF02366"/>
    </source>
</evidence>
<accession>A0ABQ1RJN6</accession>
<keyword evidence="6 8" id="KW-1133">Transmembrane helix</keyword>
<feature type="transmembrane region" description="Helical" evidence="8">
    <location>
        <begin position="300"/>
        <end position="318"/>
    </location>
</feature>
<dbReference type="PANTHER" id="PTHR33908">
    <property type="entry name" value="MANNOSYLTRANSFERASE YKCB-RELATED"/>
    <property type="match status" value="1"/>
</dbReference>
<evidence type="ECO:0000256" key="5">
    <source>
        <dbReference type="ARBA" id="ARBA00022692"/>
    </source>
</evidence>
<comment type="subcellular location">
    <subcellularLocation>
        <location evidence="1">Cell membrane</location>
        <topology evidence="1">Multi-pass membrane protein</topology>
    </subcellularLocation>
</comment>
<keyword evidence="4 10" id="KW-0808">Transferase</keyword>
<feature type="transmembrane region" description="Helical" evidence="8">
    <location>
        <begin position="173"/>
        <end position="196"/>
    </location>
</feature>
<evidence type="ECO:0000256" key="8">
    <source>
        <dbReference type="SAM" id="Phobius"/>
    </source>
</evidence>
<evidence type="ECO:0000256" key="4">
    <source>
        <dbReference type="ARBA" id="ARBA00022679"/>
    </source>
</evidence>
<evidence type="ECO:0000256" key="2">
    <source>
        <dbReference type="ARBA" id="ARBA00022475"/>
    </source>
</evidence>
<reference evidence="11" key="1">
    <citation type="journal article" date="2019" name="Int. J. Syst. Evol. Microbiol.">
        <title>The Global Catalogue of Microorganisms (GCM) 10K type strain sequencing project: providing services to taxonomists for standard genome sequencing and annotation.</title>
        <authorList>
            <consortium name="The Broad Institute Genomics Platform"/>
            <consortium name="The Broad Institute Genome Sequencing Center for Infectious Disease"/>
            <person name="Wu L."/>
            <person name="Ma J."/>
        </authorList>
    </citation>
    <scope>NUCLEOTIDE SEQUENCE [LARGE SCALE GENOMIC DNA]</scope>
    <source>
        <strain evidence="11">CGMCC 1.12923</strain>
    </source>
</reference>
<evidence type="ECO:0000256" key="3">
    <source>
        <dbReference type="ARBA" id="ARBA00022676"/>
    </source>
</evidence>
<dbReference type="Pfam" id="PF02366">
    <property type="entry name" value="PMT"/>
    <property type="match status" value="1"/>
</dbReference>
<evidence type="ECO:0000256" key="7">
    <source>
        <dbReference type="ARBA" id="ARBA00023136"/>
    </source>
</evidence>
<sequence>MITLYLTFDITKRLWDRTTGMLAAGALLLTLQFVIQAKSAQIDAMVSCWIAIGCYGLLRHLLLQDGWSWYWLGFAAMGLGVITKGVGFLPVLMLIPFFIARRVFPRQSTATGSAWHWWSGPVVMLITIGLWLIPMLIIVSHSDDTTLQAYRDNIMLKQTATRYADAWHHIKPFWYYLTSVIPVLWLPLSLLLPWLVPEWVKACKKGELRIILPLFWILLLLLFFSMSPGKRGVYILPALPMLALISAPYLRQMLNKPAASWALWLTTGLISTVLLIVAIGGWYGLDAIVQLVKEYELDPWSFLLTCSVVGFISLALSWRYKALSWAYYIPLLWLLYSTWGYLLMAPAKTPQKILEQSAKHLPASGELAMIGLKEQFLLFSDMPFTHFGYHTPIEQQQAMAWRWLKQHPDSRILAASDEKLNCFRSEQGTKLGHAHRQDWLLLGPKSAALSCPQTDSLTPVYRTEKTSVYDHN</sequence>
<keyword evidence="11" id="KW-1185">Reference proteome</keyword>
<name>A0ABQ1RJN6_9ALTE</name>
<feature type="transmembrane region" description="Helical" evidence="8">
    <location>
        <begin position="69"/>
        <end position="95"/>
    </location>
</feature>
<comment type="caution">
    <text evidence="10">The sequence shown here is derived from an EMBL/GenBank/DDBJ whole genome shotgun (WGS) entry which is preliminary data.</text>
</comment>
<feature type="transmembrane region" description="Helical" evidence="8">
    <location>
        <begin position="115"/>
        <end position="139"/>
    </location>
</feature>
<feature type="transmembrane region" description="Helical" evidence="8">
    <location>
        <begin position="44"/>
        <end position="63"/>
    </location>
</feature>
<feature type="transmembrane region" description="Helical" evidence="8">
    <location>
        <begin position="325"/>
        <end position="344"/>
    </location>
</feature>
<dbReference type="GO" id="GO:0016740">
    <property type="term" value="F:transferase activity"/>
    <property type="evidence" value="ECO:0007669"/>
    <property type="project" value="UniProtKB-KW"/>
</dbReference>
<dbReference type="PANTHER" id="PTHR33908:SF3">
    <property type="entry name" value="UNDECAPRENYL PHOSPHATE-ALPHA-4-AMINO-4-DEOXY-L-ARABINOSE ARABINOSYL TRANSFERASE"/>
    <property type="match status" value="1"/>
</dbReference>
<dbReference type="Proteomes" id="UP000614272">
    <property type="component" value="Unassembled WGS sequence"/>
</dbReference>
<evidence type="ECO:0000256" key="6">
    <source>
        <dbReference type="ARBA" id="ARBA00022989"/>
    </source>
</evidence>
<dbReference type="InterPro" id="IPR050297">
    <property type="entry name" value="LipidA_mod_glycosyltrf_83"/>
</dbReference>
<gene>
    <name evidence="10" type="ORF">GCM10011357_24690</name>
</gene>